<name>A0A8E2LH91_9BACI</name>
<evidence type="ECO:0000256" key="2">
    <source>
        <dbReference type="ARBA" id="ARBA00022617"/>
    </source>
</evidence>
<sequence length="128" mass="14939">MPDPRLQNLYDQIGGEKIEELVNAFYPKVYADPDLSPLFQGDMNEIMRKQRMFLTQFLGGPALYSQEFGPPAMRQRHHPFEITPRRAECWLRCMKEAFEEVGLDSYPVGEFFYNRLKQVAAIMINSTD</sequence>
<evidence type="ECO:0000256" key="5">
    <source>
        <dbReference type="ARBA" id="ARBA00034496"/>
    </source>
</evidence>
<evidence type="ECO:0000256" key="4">
    <source>
        <dbReference type="ARBA" id="ARBA00023004"/>
    </source>
</evidence>
<dbReference type="Proteomes" id="UP000189761">
    <property type="component" value="Unassembled WGS sequence"/>
</dbReference>
<keyword evidence="7" id="KW-1185">Reference proteome</keyword>
<comment type="caution">
    <text evidence="6">The sequence shown here is derived from an EMBL/GenBank/DDBJ whole genome shotgun (WGS) entry which is preliminary data.</text>
</comment>
<dbReference type="InterPro" id="IPR012292">
    <property type="entry name" value="Globin/Proto"/>
</dbReference>
<keyword evidence="2" id="KW-0349">Heme</keyword>
<accession>A0A8E2LH91</accession>
<dbReference type="EMBL" id="MTLA01000022">
    <property type="protein sequence ID" value="OOP69999.1"/>
    <property type="molecule type" value="Genomic_DNA"/>
</dbReference>
<dbReference type="GO" id="GO:0020037">
    <property type="term" value="F:heme binding"/>
    <property type="evidence" value="ECO:0007669"/>
    <property type="project" value="InterPro"/>
</dbReference>
<comment type="similarity">
    <text evidence="5">Belongs to the truncated hemoglobin family. Group II subfamily.</text>
</comment>
<dbReference type="InterPro" id="IPR009050">
    <property type="entry name" value="Globin-like_sf"/>
</dbReference>
<keyword evidence="3" id="KW-0479">Metal-binding</keyword>
<dbReference type="PANTHER" id="PTHR47366">
    <property type="entry name" value="TWO-ON-TWO HEMOGLOBIN-3"/>
    <property type="match status" value="1"/>
</dbReference>
<reference evidence="6 7" key="1">
    <citation type="submission" date="2017-01" db="EMBL/GenBank/DDBJ databases">
        <title>Draft genome sequence of Bacillus oleronius.</title>
        <authorList>
            <person name="Allam M."/>
        </authorList>
    </citation>
    <scope>NUCLEOTIDE SEQUENCE [LARGE SCALE GENOMIC DNA]</scope>
    <source>
        <strain evidence="6 7">DSM 9356</strain>
    </source>
</reference>
<dbReference type="InterPro" id="IPR001486">
    <property type="entry name" value="Hemoglobin_trunc"/>
</dbReference>
<dbReference type="AlphaFoldDB" id="A0A8E2LH91"/>
<gene>
    <name evidence="6" type="ORF">BWZ43_02085</name>
</gene>
<dbReference type="Pfam" id="PF01152">
    <property type="entry name" value="Bac_globin"/>
    <property type="match status" value="1"/>
</dbReference>
<keyword evidence="4" id="KW-0408">Iron</keyword>
<dbReference type="GO" id="GO:0046872">
    <property type="term" value="F:metal ion binding"/>
    <property type="evidence" value="ECO:0007669"/>
    <property type="project" value="UniProtKB-KW"/>
</dbReference>
<dbReference type="RefSeq" id="WP_078109328.1">
    <property type="nucleotide sequence ID" value="NZ_CP065424.1"/>
</dbReference>
<dbReference type="PANTHER" id="PTHR47366:SF1">
    <property type="entry name" value="TWO-ON-TWO HEMOGLOBIN-3"/>
    <property type="match status" value="1"/>
</dbReference>
<keyword evidence="1" id="KW-0813">Transport</keyword>
<evidence type="ECO:0000256" key="1">
    <source>
        <dbReference type="ARBA" id="ARBA00022448"/>
    </source>
</evidence>
<proteinExistence type="inferred from homology"/>
<organism evidence="6 7">
    <name type="scientific">Heyndrickxia oleronia</name>
    <dbReference type="NCBI Taxonomy" id="38875"/>
    <lineage>
        <taxon>Bacteria</taxon>
        <taxon>Bacillati</taxon>
        <taxon>Bacillota</taxon>
        <taxon>Bacilli</taxon>
        <taxon>Bacillales</taxon>
        <taxon>Bacillaceae</taxon>
        <taxon>Heyndrickxia</taxon>
    </lineage>
</organism>
<dbReference type="GO" id="GO:0005344">
    <property type="term" value="F:oxygen carrier activity"/>
    <property type="evidence" value="ECO:0007669"/>
    <property type="project" value="InterPro"/>
</dbReference>
<protein>
    <submittedName>
        <fullName evidence="6">Globin</fullName>
    </submittedName>
</protein>
<dbReference type="InterPro" id="IPR044203">
    <property type="entry name" value="GlbO/GLB3-like"/>
</dbReference>
<dbReference type="SUPFAM" id="SSF46458">
    <property type="entry name" value="Globin-like"/>
    <property type="match status" value="1"/>
</dbReference>
<dbReference type="Gene3D" id="1.10.490.10">
    <property type="entry name" value="Globins"/>
    <property type="match status" value="1"/>
</dbReference>
<evidence type="ECO:0000256" key="3">
    <source>
        <dbReference type="ARBA" id="ARBA00022723"/>
    </source>
</evidence>
<dbReference type="GO" id="GO:0019825">
    <property type="term" value="F:oxygen binding"/>
    <property type="evidence" value="ECO:0007669"/>
    <property type="project" value="InterPro"/>
</dbReference>
<evidence type="ECO:0000313" key="6">
    <source>
        <dbReference type="EMBL" id="OOP69999.1"/>
    </source>
</evidence>
<evidence type="ECO:0000313" key="7">
    <source>
        <dbReference type="Proteomes" id="UP000189761"/>
    </source>
</evidence>